<keyword evidence="1" id="KW-0812">Transmembrane</keyword>
<evidence type="ECO:0000256" key="1">
    <source>
        <dbReference type="SAM" id="Phobius"/>
    </source>
</evidence>
<protein>
    <submittedName>
        <fullName evidence="2">Uncharacterized protein</fullName>
    </submittedName>
</protein>
<feature type="transmembrane region" description="Helical" evidence="1">
    <location>
        <begin position="20"/>
        <end position="38"/>
    </location>
</feature>
<dbReference type="STRING" id="1071400.LBUCD034_0193"/>
<dbReference type="Proteomes" id="UP000007332">
    <property type="component" value="Chromosome"/>
</dbReference>
<dbReference type="EMBL" id="CP003043">
    <property type="protein sequence ID" value="AFR99301.1"/>
    <property type="molecule type" value="Genomic_DNA"/>
</dbReference>
<proteinExistence type="predicted"/>
<keyword evidence="3" id="KW-1185">Reference proteome</keyword>
<organism evidence="2 3">
    <name type="scientific">Lentilactobacillus buchneri subsp. silagei CD034</name>
    <dbReference type="NCBI Taxonomy" id="1071400"/>
    <lineage>
        <taxon>Bacteria</taxon>
        <taxon>Bacillati</taxon>
        <taxon>Bacillota</taxon>
        <taxon>Bacilli</taxon>
        <taxon>Lactobacillales</taxon>
        <taxon>Lactobacillaceae</taxon>
        <taxon>Lentilactobacillus</taxon>
        <taxon>Lentilactobacillus buchneri subsp. silagei</taxon>
    </lineage>
</organism>
<dbReference type="AlphaFoldDB" id="J9W0Q5"/>
<dbReference type="PATRIC" id="fig|1071400.3.peg.188"/>
<evidence type="ECO:0000313" key="3">
    <source>
        <dbReference type="Proteomes" id="UP000007332"/>
    </source>
</evidence>
<evidence type="ECO:0000313" key="2">
    <source>
        <dbReference type="EMBL" id="AFR99301.1"/>
    </source>
</evidence>
<name>J9W0Q5_LENBU</name>
<dbReference type="HOGENOM" id="CLU_2700019_0_0_9"/>
<accession>J9W0Q5</accession>
<keyword evidence="1" id="KW-0472">Membrane</keyword>
<gene>
    <name evidence="2" type="ORF">LBUCD034_0193</name>
</gene>
<dbReference type="KEGG" id="lbn:LBUCD034_0193"/>
<keyword evidence="1" id="KW-1133">Transmembrane helix</keyword>
<dbReference type="RefSeq" id="WP_014939202.1">
    <property type="nucleotide sequence ID" value="NC_018610.1"/>
</dbReference>
<reference evidence="2 3" key="1">
    <citation type="journal article" date="2012" name="J. Biotechnol.">
        <title>Insights into the completely annotated genome of Lactobacillus buchneri CD034, a strain isolated from stable grass silage.</title>
        <authorList>
            <person name="Heinl S."/>
            <person name="Wibberg D."/>
            <person name="Eikmeyer F."/>
            <person name="Szczepanowski R."/>
            <person name="Blom J."/>
            <person name="Linke B."/>
            <person name="Goesmann A."/>
            <person name="Grabherr R."/>
            <person name="Schwab H."/>
            <person name="Puhler A."/>
            <person name="Schluter A."/>
        </authorList>
    </citation>
    <scope>NUCLEOTIDE SEQUENCE [LARGE SCALE GENOMIC DNA]</scope>
    <source>
        <strain evidence="2 3">CD034</strain>
    </source>
</reference>
<sequence>MSQGKRESGYSKWFRMLNHLIGPVITIGIISGIIIIISDNAYAYVVDVIVSVFTFIWLSTFIVESVIKIFGKK</sequence>
<feature type="transmembrane region" description="Helical" evidence="1">
    <location>
        <begin position="44"/>
        <end position="67"/>
    </location>
</feature>